<feature type="region of interest" description="Disordered" evidence="1">
    <location>
        <begin position="147"/>
        <end position="171"/>
    </location>
</feature>
<comment type="caution">
    <text evidence="2">The sequence shown here is derived from an EMBL/GenBank/DDBJ whole genome shotgun (WGS) entry which is preliminary data.</text>
</comment>
<sequence length="171" mass="19593">MRQIEIRLDPALVESLLKTIQPVLDELQEELATPAEFPDEDELLEDFWKKDLLDSQREELRVIANLFDDEFMLSGRTLIAADEMDRVIRACSAIRLKLRETMLEPISDSQLEEGNLEGLEWTDELQIGYAAYALFASLQELIISQMASPGEESENSDELDWGDGEDLEDER</sequence>
<evidence type="ECO:0000313" key="3">
    <source>
        <dbReference type="Proteomes" id="UP000622317"/>
    </source>
</evidence>
<keyword evidence="3" id="KW-1185">Reference proteome</keyword>
<organism evidence="2 3">
    <name type="scientific">Pelagicoccus enzymogenes</name>
    <dbReference type="NCBI Taxonomy" id="2773457"/>
    <lineage>
        <taxon>Bacteria</taxon>
        <taxon>Pseudomonadati</taxon>
        <taxon>Verrucomicrobiota</taxon>
        <taxon>Opitutia</taxon>
        <taxon>Puniceicoccales</taxon>
        <taxon>Pelagicoccaceae</taxon>
        <taxon>Pelagicoccus</taxon>
    </lineage>
</organism>
<protein>
    <recommendedName>
        <fullName evidence="4">DUF2017 domain-containing protein</fullName>
    </recommendedName>
</protein>
<dbReference type="RefSeq" id="WP_191619701.1">
    <property type="nucleotide sequence ID" value="NZ_JACYFG010000061.1"/>
</dbReference>
<evidence type="ECO:0008006" key="4">
    <source>
        <dbReference type="Google" id="ProtNLM"/>
    </source>
</evidence>
<proteinExistence type="predicted"/>
<gene>
    <name evidence="2" type="ORF">IEN85_24260</name>
</gene>
<reference evidence="2" key="1">
    <citation type="submission" date="2020-09" db="EMBL/GenBank/DDBJ databases">
        <title>Pelagicoccus enzymogenes sp. nov. with an EPS production, isolated from marine sediment.</title>
        <authorList>
            <person name="Feng X."/>
        </authorList>
    </citation>
    <scope>NUCLEOTIDE SEQUENCE</scope>
    <source>
        <strain evidence="2">NFK12</strain>
    </source>
</reference>
<name>A0A927FCR0_9BACT</name>
<dbReference type="AlphaFoldDB" id="A0A927FCR0"/>
<dbReference type="Proteomes" id="UP000622317">
    <property type="component" value="Unassembled WGS sequence"/>
</dbReference>
<evidence type="ECO:0000313" key="2">
    <source>
        <dbReference type="EMBL" id="MBD5782632.1"/>
    </source>
</evidence>
<accession>A0A927FCR0</accession>
<evidence type="ECO:0000256" key="1">
    <source>
        <dbReference type="SAM" id="MobiDB-lite"/>
    </source>
</evidence>
<feature type="compositionally biased region" description="Acidic residues" evidence="1">
    <location>
        <begin position="151"/>
        <end position="171"/>
    </location>
</feature>
<dbReference type="EMBL" id="JACYFG010000061">
    <property type="protein sequence ID" value="MBD5782632.1"/>
    <property type="molecule type" value="Genomic_DNA"/>
</dbReference>